<protein>
    <submittedName>
        <fullName evidence="1 2">Uncharacterized protein</fullName>
    </submittedName>
</protein>
<proteinExistence type="predicted"/>
<dbReference type="HOGENOM" id="CLU_165032_0_0_1"/>
<evidence type="ECO:0000313" key="2">
    <source>
        <dbReference type="EnsemblPlants" id="KEH27565"/>
    </source>
</evidence>
<name>A0A072UNY8_MEDTR</name>
<dbReference type="Proteomes" id="UP000002051">
    <property type="component" value="Chromosome 5"/>
</dbReference>
<reference evidence="1 3" key="2">
    <citation type="journal article" date="2014" name="BMC Genomics">
        <title>An improved genome release (version Mt4.0) for the model legume Medicago truncatula.</title>
        <authorList>
            <person name="Tang H."/>
            <person name="Krishnakumar V."/>
            <person name="Bidwell S."/>
            <person name="Rosen B."/>
            <person name="Chan A."/>
            <person name="Zhou S."/>
            <person name="Gentzbittel L."/>
            <person name="Childs K.L."/>
            <person name="Yandell M."/>
            <person name="Gundlach H."/>
            <person name="Mayer K.F."/>
            <person name="Schwartz D.C."/>
            <person name="Town C.D."/>
        </authorList>
    </citation>
    <scope>GENOME REANNOTATION</scope>
    <source>
        <strain evidence="1">A17</strain>
        <strain evidence="2 3">cv. Jemalong A17</strain>
    </source>
</reference>
<dbReference type="EMBL" id="CM001221">
    <property type="protein sequence ID" value="KEH27565.1"/>
    <property type="molecule type" value="Genomic_DNA"/>
</dbReference>
<organism evidence="1 3">
    <name type="scientific">Medicago truncatula</name>
    <name type="common">Barrel medic</name>
    <name type="synonym">Medicago tribuloides</name>
    <dbReference type="NCBI Taxonomy" id="3880"/>
    <lineage>
        <taxon>Eukaryota</taxon>
        <taxon>Viridiplantae</taxon>
        <taxon>Streptophyta</taxon>
        <taxon>Embryophyta</taxon>
        <taxon>Tracheophyta</taxon>
        <taxon>Spermatophyta</taxon>
        <taxon>Magnoliopsida</taxon>
        <taxon>eudicotyledons</taxon>
        <taxon>Gunneridae</taxon>
        <taxon>Pentapetalae</taxon>
        <taxon>rosids</taxon>
        <taxon>fabids</taxon>
        <taxon>Fabales</taxon>
        <taxon>Fabaceae</taxon>
        <taxon>Papilionoideae</taxon>
        <taxon>50 kb inversion clade</taxon>
        <taxon>NPAAA clade</taxon>
        <taxon>Hologalegina</taxon>
        <taxon>IRL clade</taxon>
        <taxon>Trifolieae</taxon>
        <taxon>Medicago</taxon>
    </lineage>
</organism>
<evidence type="ECO:0000313" key="3">
    <source>
        <dbReference type="Proteomes" id="UP000002051"/>
    </source>
</evidence>
<keyword evidence="3" id="KW-1185">Reference proteome</keyword>
<accession>A0A072UNY8</accession>
<sequence>MTVKLHGYAELSQYEILDLFVIQYISESRNINIDLYKGDNIYALGSIKISRQRSNCTHNYYHGKCFVRSLDILVTWQRVLEEHCSFGLARGFAACCLLCCDRDSSFQLSDSTLRGLSMSKDYDYIKDLKNDLDI</sequence>
<gene>
    <name evidence="1" type="ordered locus">MTR_5g020555</name>
</gene>
<dbReference type="EnsemblPlants" id="KEH27565">
    <property type="protein sequence ID" value="KEH27565"/>
    <property type="gene ID" value="MTR_5g020555"/>
</dbReference>
<reference evidence="2" key="3">
    <citation type="submission" date="2015-04" db="UniProtKB">
        <authorList>
            <consortium name="EnsemblPlants"/>
        </authorList>
    </citation>
    <scope>IDENTIFICATION</scope>
    <source>
        <strain evidence="2">cv. Jemalong A17</strain>
    </source>
</reference>
<evidence type="ECO:0000313" key="1">
    <source>
        <dbReference type="EMBL" id="KEH27565.1"/>
    </source>
</evidence>
<reference evidence="1 3" key="1">
    <citation type="journal article" date="2011" name="Nature">
        <title>The Medicago genome provides insight into the evolution of rhizobial symbioses.</title>
        <authorList>
            <person name="Young N.D."/>
            <person name="Debelle F."/>
            <person name="Oldroyd G.E."/>
            <person name="Geurts R."/>
            <person name="Cannon S.B."/>
            <person name="Udvardi M.K."/>
            <person name="Benedito V.A."/>
            <person name="Mayer K.F."/>
            <person name="Gouzy J."/>
            <person name="Schoof H."/>
            <person name="Van de Peer Y."/>
            <person name="Proost S."/>
            <person name="Cook D.R."/>
            <person name="Meyers B.C."/>
            <person name="Spannagl M."/>
            <person name="Cheung F."/>
            <person name="De Mita S."/>
            <person name="Krishnakumar V."/>
            <person name="Gundlach H."/>
            <person name="Zhou S."/>
            <person name="Mudge J."/>
            <person name="Bharti A.K."/>
            <person name="Murray J.D."/>
            <person name="Naoumkina M.A."/>
            <person name="Rosen B."/>
            <person name="Silverstein K.A."/>
            <person name="Tang H."/>
            <person name="Rombauts S."/>
            <person name="Zhao P.X."/>
            <person name="Zhou P."/>
            <person name="Barbe V."/>
            <person name="Bardou P."/>
            <person name="Bechner M."/>
            <person name="Bellec A."/>
            <person name="Berger A."/>
            <person name="Berges H."/>
            <person name="Bidwell S."/>
            <person name="Bisseling T."/>
            <person name="Choisne N."/>
            <person name="Couloux A."/>
            <person name="Denny R."/>
            <person name="Deshpande S."/>
            <person name="Dai X."/>
            <person name="Doyle J.J."/>
            <person name="Dudez A.M."/>
            <person name="Farmer A.D."/>
            <person name="Fouteau S."/>
            <person name="Franken C."/>
            <person name="Gibelin C."/>
            <person name="Gish J."/>
            <person name="Goldstein S."/>
            <person name="Gonzalez A.J."/>
            <person name="Green P.J."/>
            <person name="Hallab A."/>
            <person name="Hartog M."/>
            <person name="Hua A."/>
            <person name="Humphray S.J."/>
            <person name="Jeong D.H."/>
            <person name="Jing Y."/>
            <person name="Jocker A."/>
            <person name="Kenton S.M."/>
            <person name="Kim D.J."/>
            <person name="Klee K."/>
            <person name="Lai H."/>
            <person name="Lang C."/>
            <person name="Lin S."/>
            <person name="Macmil S.L."/>
            <person name="Magdelenat G."/>
            <person name="Matthews L."/>
            <person name="McCorrison J."/>
            <person name="Monaghan E.L."/>
            <person name="Mun J.H."/>
            <person name="Najar F.Z."/>
            <person name="Nicholson C."/>
            <person name="Noirot C."/>
            <person name="O'Bleness M."/>
            <person name="Paule C.R."/>
            <person name="Poulain J."/>
            <person name="Prion F."/>
            <person name="Qin B."/>
            <person name="Qu C."/>
            <person name="Retzel E.F."/>
            <person name="Riddle C."/>
            <person name="Sallet E."/>
            <person name="Samain S."/>
            <person name="Samson N."/>
            <person name="Sanders I."/>
            <person name="Saurat O."/>
            <person name="Scarpelli C."/>
            <person name="Schiex T."/>
            <person name="Segurens B."/>
            <person name="Severin A.J."/>
            <person name="Sherrier D.J."/>
            <person name="Shi R."/>
            <person name="Sims S."/>
            <person name="Singer S.R."/>
            <person name="Sinharoy S."/>
            <person name="Sterck L."/>
            <person name="Viollet A."/>
            <person name="Wang B.B."/>
            <person name="Wang K."/>
            <person name="Wang M."/>
            <person name="Wang X."/>
            <person name="Warfsmann J."/>
            <person name="Weissenbach J."/>
            <person name="White D.D."/>
            <person name="White J.D."/>
            <person name="Wiley G.B."/>
            <person name="Wincker P."/>
            <person name="Xing Y."/>
            <person name="Yang L."/>
            <person name="Yao Z."/>
            <person name="Ying F."/>
            <person name="Zhai J."/>
            <person name="Zhou L."/>
            <person name="Zuber A."/>
            <person name="Denarie J."/>
            <person name="Dixon R.A."/>
            <person name="May G.D."/>
            <person name="Schwartz D.C."/>
            <person name="Rogers J."/>
            <person name="Quetier F."/>
            <person name="Town C.D."/>
            <person name="Roe B.A."/>
        </authorList>
    </citation>
    <scope>NUCLEOTIDE SEQUENCE [LARGE SCALE GENOMIC DNA]</scope>
    <source>
        <strain evidence="1">A17</strain>
        <strain evidence="2 3">cv. Jemalong A17</strain>
    </source>
</reference>
<dbReference type="AlphaFoldDB" id="A0A072UNY8"/>